<dbReference type="Proteomes" id="UP000093000">
    <property type="component" value="Unassembled WGS sequence"/>
</dbReference>
<evidence type="ECO:0000256" key="3">
    <source>
        <dbReference type="ARBA" id="ARBA00061308"/>
    </source>
</evidence>
<comment type="subcellular location">
    <subcellularLocation>
        <location evidence="1">Cytoplasm</location>
    </subcellularLocation>
</comment>
<dbReference type="GO" id="GO:0005634">
    <property type="term" value="C:nucleus"/>
    <property type="evidence" value="ECO:0007669"/>
    <property type="project" value="TreeGrafter"/>
</dbReference>
<name>A0A1C7N296_9FUNG</name>
<dbReference type="SUPFAM" id="SSF48371">
    <property type="entry name" value="ARM repeat"/>
    <property type="match status" value="2"/>
</dbReference>
<dbReference type="InParanoid" id="A0A1C7N296"/>
<comment type="caution">
    <text evidence="4">The sequence shown here is derived from an EMBL/GenBank/DDBJ whole genome shotgun (WGS) entry which is preliminary data.</text>
</comment>
<dbReference type="Gene3D" id="1.25.10.10">
    <property type="entry name" value="Leucine-rich Repeat Variant"/>
    <property type="match status" value="1"/>
</dbReference>
<dbReference type="GO" id="GO:0005737">
    <property type="term" value="C:cytoplasm"/>
    <property type="evidence" value="ECO:0007669"/>
    <property type="project" value="UniProtKB-SubCell"/>
</dbReference>
<evidence type="ECO:0000256" key="2">
    <source>
        <dbReference type="ARBA" id="ARBA00022490"/>
    </source>
</evidence>
<dbReference type="PANTHER" id="PTHR21331">
    <property type="entry name" value="BRCA1-ASSOCIATED ATM ACTIVATOR 1"/>
    <property type="match status" value="1"/>
</dbReference>
<accession>A0A1C7N296</accession>
<organism evidence="4 5">
    <name type="scientific">Choanephora cucurbitarum</name>
    <dbReference type="NCBI Taxonomy" id="101091"/>
    <lineage>
        <taxon>Eukaryota</taxon>
        <taxon>Fungi</taxon>
        <taxon>Fungi incertae sedis</taxon>
        <taxon>Mucoromycota</taxon>
        <taxon>Mucoromycotina</taxon>
        <taxon>Mucoromycetes</taxon>
        <taxon>Mucorales</taxon>
        <taxon>Mucorineae</taxon>
        <taxon>Choanephoraceae</taxon>
        <taxon>Choanephoroideae</taxon>
        <taxon>Choanephora</taxon>
    </lineage>
</organism>
<dbReference type="PANTHER" id="PTHR21331:SF2">
    <property type="entry name" value="BRCA1-ASSOCIATED ATM ACTIVATOR 1"/>
    <property type="match status" value="1"/>
</dbReference>
<gene>
    <name evidence="4" type="ORF">A0J61_08840</name>
</gene>
<evidence type="ECO:0000256" key="1">
    <source>
        <dbReference type="ARBA" id="ARBA00004496"/>
    </source>
</evidence>
<evidence type="ECO:0000313" key="4">
    <source>
        <dbReference type="EMBL" id="OBZ83108.1"/>
    </source>
</evidence>
<dbReference type="GO" id="GO:0006974">
    <property type="term" value="P:DNA damage response"/>
    <property type="evidence" value="ECO:0007669"/>
    <property type="project" value="InterPro"/>
</dbReference>
<dbReference type="AlphaFoldDB" id="A0A1C7N296"/>
<dbReference type="InterPro" id="IPR011989">
    <property type="entry name" value="ARM-like"/>
</dbReference>
<protein>
    <submittedName>
        <fullName evidence="4">Uncharacterized protein</fullName>
    </submittedName>
</protein>
<evidence type="ECO:0000313" key="5">
    <source>
        <dbReference type="Proteomes" id="UP000093000"/>
    </source>
</evidence>
<reference evidence="4 5" key="1">
    <citation type="submission" date="2016-03" db="EMBL/GenBank/DDBJ databases">
        <title>Choanephora cucurbitarum.</title>
        <authorList>
            <person name="Min B."/>
            <person name="Park H."/>
            <person name="Park J.-H."/>
            <person name="Shin H.-D."/>
            <person name="Choi I.-G."/>
        </authorList>
    </citation>
    <scope>NUCLEOTIDE SEQUENCE [LARGE SCALE GENOMIC DNA]</scope>
    <source>
        <strain evidence="4 5">KUS-F28377</strain>
    </source>
</reference>
<comment type="similarity">
    <text evidence="3">Belongs to the BRAT1 family.</text>
</comment>
<keyword evidence="5" id="KW-1185">Reference proteome</keyword>
<dbReference type="InterPro" id="IPR038904">
    <property type="entry name" value="BRAT1"/>
</dbReference>
<sequence length="777" mass="89076">MDLERAASIIKALPLMSKTIVDDTIYEKVLSFLTLVLTNHSQQEIAQLDRDCSVYQKIYEACIDTPDQDYRVIALCIRLMGQLVYYGGNDWFQSLKRFPDLLGLINLGIRSSEAALRCACIETCRLFVWDKEGSRQWLIDNKEAASFIMYTILDQSQFVVSETSQLFATLLRLRVDQLLVMMDPTDLIRSILLSNENHQVLSALDFCWTLVSMKDGDLYVLEFIRSKKLMHSVFPLLQSSNRMIRSRVLEILNALFEWDDKPLETLGLANPEDDPTDLSLAYLRLSQVSIKTIRKSDKLDQLTTSLSLLEKTFILLKRVSNPSLSEPAYDVLYQTICCCLDLPDAVNMDYIKRLLVSDRAKNTLIYTTIRAIYTLLQARRTITQIPTYNTVFDVLKYKVIYTDTRVLKEALGLLTDTLLGMEKTDILQETLLHSSISSLVAIMTEDNELDCKALSILLSSIQSLLIHDRIGGLIVLSGKELAEALCLKLIDTQWDVRDVAVHFVGQLFQEPVNQHKLQFGLVFNLPLSVFQRIHDSEAYVRASAIEVLEKMMTPRESWAYIQQHQVSKNLASKLPQFLHDTEAFVRRATLDAIDCLVSNRACQGMSMELKPSQYSLNPDIIKRLANDDDTEVRVRTCRLLKSLHLLYLYEMQQNKKGQNKEENGIIFFQKIEPAELLVEAVMDTSRVVRIEAVRVIESILSEHDTVDKGSKRPYEDEMNAFDIQFLNTLKQIDLDRQRQTLDPEHLYEETFGINADMMTSSIIPKDPEDDINMLDCY</sequence>
<keyword evidence="2" id="KW-0963">Cytoplasm</keyword>
<proteinExistence type="inferred from homology"/>
<dbReference type="OrthoDB" id="10057956at2759"/>
<dbReference type="STRING" id="101091.A0A1C7N296"/>
<dbReference type="InterPro" id="IPR016024">
    <property type="entry name" value="ARM-type_fold"/>
</dbReference>
<dbReference type="EMBL" id="LUGH01000720">
    <property type="protein sequence ID" value="OBZ83108.1"/>
    <property type="molecule type" value="Genomic_DNA"/>
</dbReference>